<evidence type="ECO:0000313" key="2">
    <source>
        <dbReference type="EMBL" id="AII12481.1"/>
    </source>
</evidence>
<evidence type="ECO:0000313" key="3">
    <source>
        <dbReference type="Proteomes" id="UP000028594"/>
    </source>
</evidence>
<dbReference type="EMBL" id="CP009054">
    <property type="protein sequence ID" value="AII12481.1"/>
    <property type="molecule type" value="Genomic_DNA"/>
</dbReference>
<dbReference type="InterPro" id="IPR016181">
    <property type="entry name" value="Acyl_CoA_acyltransferase"/>
</dbReference>
<accession>A0ABC8A6E4</accession>
<sequence>MIKHIKEKIIIYEKLIKANTNDLDKVYAMGYDVWGEGKTYQEHLEECRSSVKYKKGTWYILSVDGEAVSSCILYYLTGNTIGIGSLATVSEKRGLGYASSLLNEILNRKKDYLYFLWSDIATTLYESVGFLVLEDVYQTHKGSSLMYYPSNYKIDFDNLPNYF</sequence>
<dbReference type="Proteomes" id="UP000028594">
    <property type="component" value="Chromosome"/>
</dbReference>
<dbReference type="RefSeq" id="WP_012897989.1">
    <property type="nucleotide sequence ID" value="NZ_CP009054.1"/>
</dbReference>
<evidence type="ECO:0000259" key="1">
    <source>
        <dbReference type="PROSITE" id="PS51186"/>
    </source>
</evidence>
<dbReference type="InterPro" id="IPR000182">
    <property type="entry name" value="GNAT_dom"/>
</dbReference>
<dbReference type="CDD" id="cd04301">
    <property type="entry name" value="NAT_SF"/>
    <property type="match status" value="1"/>
</dbReference>
<dbReference type="Pfam" id="PF00583">
    <property type="entry name" value="Acetyltransf_1"/>
    <property type="match status" value="1"/>
</dbReference>
<reference evidence="2 3" key="1">
    <citation type="submission" date="2014-07" db="EMBL/GenBank/DDBJ databases">
        <title>Genome sequence of Lactococcus lactis subsp. lactis NCDO 2118, a GABA-producing strain.</title>
        <authorList>
            <person name="Oliveira L.C."/>
            <person name="Saraiva T.D.L."/>
            <person name="Soares S.C."/>
            <person name="Ramos R.T.J."/>
            <person name="Sa P.H.C.G."/>
            <person name="Carneiro A.R."/>
            <person name="Miranda F."/>
            <person name="Freire M."/>
            <person name="Renan W."/>
            <person name="Oliveira A.F.Jr."/>
            <person name="Santos A.R."/>
            <person name="Pinto A.C."/>
            <person name="Souza B.M."/>
            <person name="Castro C.P."/>
            <person name="Diniz C.A.A."/>
            <person name="Rocha C.S."/>
            <person name="Mariano D.C.B."/>
            <person name="Aguiar E.L."/>
            <person name="Folador E.L."/>
            <person name="Barbosa E.G.V."/>
            <person name="Aburjaile F.F."/>
            <person name="Goncalves L.A."/>
            <person name="Guimaraes L.C."/>
            <person name="Azevedo M.S.P."/>
            <person name="Agresti P.C.M."/>
            <person name="Faria R.F."/>
            <person name="Tiwari S."/>
            <person name="Almeida S.S."/>
            <person name="Hassan S.S."/>
            <person name="Pereira V.B."/>
            <person name="Abreu V.A.C."/>
            <person name="Pereira U.P."/>
            <person name="Dorella F.A."/>
            <person name="Carvalho A.F."/>
            <person name="Pereira F.L."/>
            <person name="Leal C.A.G."/>
            <person name="Figueiredo H.C.P."/>
            <person name="Silva A."/>
            <person name="Miyoshi A."/>
            <person name="Azevedo V."/>
        </authorList>
    </citation>
    <scope>NUCLEOTIDE SEQUENCE [LARGE SCALE GENOMIC DNA]</scope>
    <source>
        <strain evidence="2 3">NCDO 2118</strain>
    </source>
</reference>
<dbReference type="PROSITE" id="PS51186">
    <property type="entry name" value="GNAT"/>
    <property type="match status" value="1"/>
</dbReference>
<dbReference type="SUPFAM" id="SSF55729">
    <property type="entry name" value="Acyl-CoA N-acyltransferases (Nat)"/>
    <property type="match status" value="1"/>
</dbReference>
<dbReference type="KEGG" id="llx:NCDO2118_0995"/>
<gene>
    <name evidence="2" type="ORF">NCDO2118_0995</name>
</gene>
<dbReference type="Gene3D" id="3.40.630.30">
    <property type="match status" value="1"/>
</dbReference>
<dbReference type="AlphaFoldDB" id="A0ABC8A6E4"/>
<feature type="domain" description="N-acetyltransferase" evidence="1">
    <location>
        <begin position="13"/>
        <end position="154"/>
    </location>
</feature>
<organism evidence="2 3">
    <name type="scientific">Lactococcus lactis subsp. lactis NCDO 2118</name>
    <dbReference type="NCBI Taxonomy" id="1117941"/>
    <lineage>
        <taxon>Bacteria</taxon>
        <taxon>Bacillati</taxon>
        <taxon>Bacillota</taxon>
        <taxon>Bacilli</taxon>
        <taxon>Lactobacillales</taxon>
        <taxon>Streptococcaceae</taxon>
        <taxon>Lactococcus</taxon>
    </lineage>
</organism>
<name>A0ABC8A6E4_LACLL</name>
<protein>
    <recommendedName>
        <fullName evidence="1">N-acetyltransferase domain-containing protein</fullName>
    </recommendedName>
</protein>
<proteinExistence type="predicted"/>